<proteinExistence type="predicted"/>
<evidence type="ECO:0000256" key="1">
    <source>
        <dbReference type="SAM" id="Phobius"/>
    </source>
</evidence>
<gene>
    <name evidence="2" type="ORF">J2S64_000352</name>
</gene>
<protein>
    <submittedName>
        <fullName evidence="2">Uncharacterized membrane protein YozB (DUF420 family)</fullName>
    </submittedName>
</protein>
<dbReference type="Proteomes" id="UP001183817">
    <property type="component" value="Unassembled WGS sequence"/>
</dbReference>
<feature type="transmembrane region" description="Helical" evidence="1">
    <location>
        <begin position="106"/>
        <end position="126"/>
    </location>
</feature>
<dbReference type="EMBL" id="JAVDYI010000001">
    <property type="protein sequence ID" value="MDR7356661.1"/>
    <property type="molecule type" value="Genomic_DNA"/>
</dbReference>
<dbReference type="RefSeq" id="WP_310287612.1">
    <property type="nucleotide sequence ID" value="NZ_BAAAWO010000001.1"/>
</dbReference>
<evidence type="ECO:0000313" key="2">
    <source>
        <dbReference type="EMBL" id="MDR7356661.1"/>
    </source>
</evidence>
<organism evidence="2 3">
    <name type="scientific">Paeniglutamicibacter sulfureus</name>
    <dbReference type="NCBI Taxonomy" id="43666"/>
    <lineage>
        <taxon>Bacteria</taxon>
        <taxon>Bacillati</taxon>
        <taxon>Actinomycetota</taxon>
        <taxon>Actinomycetes</taxon>
        <taxon>Micrococcales</taxon>
        <taxon>Micrococcaceae</taxon>
        <taxon>Paeniglutamicibacter</taxon>
    </lineage>
</organism>
<feature type="transmembrane region" description="Helical" evidence="1">
    <location>
        <begin position="36"/>
        <end position="55"/>
    </location>
</feature>
<comment type="caution">
    <text evidence="2">The sequence shown here is derived from an EMBL/GenBank/DDBJ whole genome shotgun (WGS) entry which is preliminary data.</text>
</comment>
<keyword evidence="3" id="KW-1185">Reference proteome</keyword>
<reference evidence="2 3" key="1">
    <citation type="submission" date="2023-07" db="EMBL/GenBank/DDBJ databases">
        <title>Sequencing the genomes of 1000 actinobacteria strains.</title>
        <authorList>
            <person name="Klenk H.-P."/>
        </authorList>
    </citation>
    <scope>NUCLEOTIDE SEQUENCE [LARGE SCALE GENOMIC DNA]</scope>
    <source>
        <strain evidence="2 3">DSM 20167</strain>
    </source>
</reference>
<keyword evidence="1" id="KW-1133">Transmembrane helix</keyword>
<feature type="transmembrane region" description="Helical" evidence="1">
    <location>
        <begin position="75"/>
        <end position="94"/>
    </location>
</feature>
<name>A0ABU2BE79_9MICC</name>
<keyword evidence="1" id="KW-0812">Transmembrane</keyword>
<accession>A0ABU2BE79</accession>
<sequence length="141" mass="15189">MSKSEDSGQKNEASEDVLTEQDLILGKKVTKYMRTICVAAFTVCMAVAVFVFISVPLDTSVPYDGKYNRGGGGVPMPITLVLFPIALILLWRTGKKPDAHHMGKGARVAAYIIGTILVGVCVYYHFVFAEGILVEGGYLAG</sequence>
<keyword evidence="1" id="KW-0472">Membrane</keyword>
<evidence type="ECO:0000313" key="3">
    <source>
        <dbReference type="Proteomes" id="UP001183817"/>
    </source>
</evidence>